<keyword evidence="2 7" id="KW-0698">rRNA processing</keyword>
<comment type="subcellular location">
    <subcellularLocation>
        <location evidence="7">Cytoplasm</location>
    </subcellularLocation>
</comment>
<dbReference type="AlphaFoldDB" id="A0A1F5Y0G5"/>
<evidence type="ECO:0000259" key="9">
    <source>
        <dbReference type="SMART" id="SM00650"/>
    </source>
</evidence>
<feature type="binding site" evidence="7 8">
    <location>
        <position position="16"/>
    </location>
    <ligand>
        <name>S-adenosyl-L-methionine</name>
        <dbReference type="ChEBI" id="CHEBI:59789"/>
    </ligand>
</feature>
<dbReference type="PROSITE" id="PS01131">
    <property type="entry name" value="RRNA_A_DIMETH"/>
    <property type="match status" value="1"/>
</dbReference>
<dbReference type="STRING" id="1798364.A3G54_03285"/>
<dbReference type="InterPro" id="IPR011530">
    <property type="entry name" value="rRNA_adenine_dimethylase"/>
</dbReference>
<keyword evidence="6 7" id="KW-0694">RNA-binding</keyword>
<gene>
    <name evidence="7" type="primary">rsmA</name>
    <name evidence="7" type="synonym">ksgA</name>
    <name evidence="10" type="ORF">A3G54_03285</name>
</gene>
<evidence type="ECO:0000256" key="4">
    <source>
        <dbReference type="ARBA" id="ARBA00022679"/>
    </source>
</evidence>
<comment type="similarity">
    <text evidence="7">Belongs to the class I-like SAM-binding methyltransferase superfamily. rRNA adenine N(6)-methyltransferase family. RsmA subfamily.</text>
</comment>
<name>A0A1F5Y0G5_9BACT</name>
<comment type="catalytic activity">
    <reaction evidence="7">
        <text>adenosine(1518)/adenosine(1519) in 16S rRNA + 4 S-adenosyl-L-methionine = N(6)-dimethyladenosine(1518)/N(6)-dimethyladenosine(1519) in 16S rRNA + 4 S-adenosyl-L-homocysteine + 4 H(+)</text>
        <dbReference type="Rhea" id="RHEA:19609"/>
        <dbReference type="Rhea" id="RHEA-COMP:10232"/>
        <dbReference type="Rhea" id="RHEA-COMP:10233"/>
        <dbReference type="ChEBI" id="CHEBI:15378"/>
        <dbReference type="ChEBI" id="CHEBI:57856"/>
        <dbReference type="ChEBI" id="CHEBI:59789"/>
        <dbReference type="ChEBI" id="CHEBI:74411"/>
        <dbReference type="ChEBI" id="CHEBI:74493"/>
        <dbReference type="EC" id="2.1.1.182"/>
    </reaction>
</comment>
<dbReference type="PROSITE" id="PS51689">
    <property type="entry name" value="SAM_RNA_A_N6_MT"/>
    <property type="match status" value="1"/>
</dbReference>
<evidence type="ECO:0000256" key="6">
    <source>
        <dbReference type="ARBA" id="ARBA00022884"/>
    </source>
</evidence>
<feature type="binding site" evidence="7 8">
    <location>
        <position position="105"/>
    </location>
    <ligand>
        <name>S-adenosyl-L-methionine</name>
        <dbReference type="ChEBI" id="CHEBI:59789"/>
    </ligand>
</feature>
<evidence type="ECO:0000256" key="1">
    <source>
        <dbReference type="ARBA" id="ARBA00022490"/>
    </source>
</evidence>
<keyword evidence="1 7" id="KW-0963">Cytoplasm</keyword>
<dbReference type="NCBIfam" id="TIGR00755">
    <property type="entry name" value="ksgA"/>
    <property type="match status" value="1"/>
</dbReference>
<dbReference type="Pfam" id="PF00398">
    <property type="entry name" value="RrnaAD"/>
    <property type="match status" value="1"/>
</dbReference>
<dbReference type="InterPro" id="IPR020596">
    <property type="entry name" value="rRNA_Ade_Mease_Trfase_CS"/>
</dbReference>
<dbReference type="SMART" id="SM00650">
    <property type="entry name" value="rADc"/>
    <property type="match status" value="1"/>
</dbReference>
<feature type="binding site" evidence="7 8">
    <location>
        <position position="87"/>
    </location>
    <ligand>
        <name>S-adenosyl-L-methionine</name>
        <dbReference type="ChEBI" id="CHEBI:59789"/>
    </ligand>
</feature>
<organism evidence="10 11">
    <name type="scientific">Candidatus Giovannonibacteria bacterium RIFCSPLOWO2_12_FULL_44_15</name>
    <dbReference type="NCBI Taxonomy" id="1798364"/>
    <lineage>
        <taxon>Bacteria</taxon>
        <taxon>Candidatus Giovannoniibacteriota</taxon>
    </lineage>
</organism>
<dbReference type="InterPro" id="IPR029063">
    <property type="entry name" value="SAM-dependent_MTases_sf"/>
</dbReference>
<dbReference type="PANTHER" id="PTHR11727:SF7">
    <property type="entry name" value="DIMETHYLADENOSINE TRANSFERASE-RELATED"/>
    <property type="match status" value="1"/>
</dbReference>
<evidence type="ECO:0000256" key="3">
    <source>
        <dbReference type="ARBA" id="ARBA00022603"/>
    </source>
</evidence>
<dbReference type="PANTHER" id="PTHR11727">
    <property type="entry name" value="DIMETHYLADENOSINE TRANSFERASE"/>
    <property type="match status" value="1"/>
</dbReference>
<dbReference type="EMBL" id="MFIQ01000012">
    <property type="protein sequence ID" value="OGF93582.1"/>
    <property type="molecule type" value="Genomic_DNA"/>
</dbReference>
<proteinExistence type="inferred from homology"/>
<dbReference type="GO" id="GO:0005829">
    <property type="term" value="C:cytosol"/>
    <property type="evidence" value="ECO:0007669"/>
    <property type="project" value="TreeGrafter"/>
</dbReference>
<feature type="binding site" evidence="7 8">
    <location>
        <position position="14"/>
    </location>
    <ligand>
        <name>S-adenosyl-L-methionine</name>
        <dbReference type="ChEBI" id="CHEBI:59789"/>
    </ligand>
</feature>
<keyword evidence="4 7" id="KW-0808">Transferase</keyword>
<dbReference type="SUPFAM" id="SSF53335">
    <property type="entry name" value="S-adenosyl-L-methionine-dependent methyltransferases"/>
    <property type="match status" value="1"/>
</dbReference>
<comment type="function">
    <text evidence="7">Specifically dimethylates two adjacent adenosines (A1518 and A1519) in the loop of a conserved hairpin near the 3'-end of 16S rRNA in the 30S particle. May play a critical role in biogenesis of 30S subunits.</text>
</comment>
<feature type="binding site" evidence="7 8">
    <location>
        <position position="62"/>
    </location>
    <ligand>
        <name>S-adenosyl-L-methionine</name>
        <dbReference type="ChEBI" id="CHEBI:59789"/>
    </ligand>
</feature>
<feature type="binding site" evidence="7 8">
    <location>
        <position position="41"/>
    </location>
    <ligand>
        <name>S-adenosyl-L-methionine</name>
        <dbReference type="ChEBI" id="CHEBI:59789"/>
    </ligand>
</feature>
<evidence type="ECO:0000256" key="2">
    <source>
        <dbReference type="ARBA" id="ARBA00022552"/>
    </source>
</evidence>
<dbReference type="Gene3D" id="1.10.8.100">
    <property type="entry name" value="Ribosomal RNA adenine dimethylase-like, domain 2"/>
    <property type="match status" value="1"/>
</dbReference>
<keyword evidence="5 7" id="KW-0949">S-adenosyl-L-methionine</keyword>
<protein>
    <recommendedName>
        <fullName evidence="7">Ribosomal RNA small subunit methyltransferase A</fullName>
        <ecNumber evidence="7">2.1.1.182</ecNumber>
    </recommendedName>
    <alternativeName>
        <fullName evidence="7">16S rRNA (adenine(1518)-N(6)/adenine(1519)-N(6))-dimethyltransferase</fullName>
    </alternativeName>
    <alternativeName>
        <fullName evidence="7">16S rRNA dimethyladenosine transferase</fullName>
    </alternativeName>
    <alternativeName>
        <fullName evidence="7">16S rRNA dimethylase</fullName>
    </alternativeName>
    <alternativeName>
        <fullName evidence="7">S-adenosylmethionine-6-N', N'-adenosyl(rRNA) dimethyltransferase</fullName>
    </alternativeName>
</protein>
<dbReference type="GO" id="GO:0052908">
    <property type="term" value="F:16S rRNA (adenine(1518)-N(6)/adenine(1519)-N(6))-dimethyltransferase activity"/>
    <property type="evidence" value="ECO:0007669"/>
    <property type="project" value="UniProtKB-EC"/>
</dbReference>
<dbReference type="InterPro" id="IPR023165">
    <property type="entry name" value="rRNA_Ade_diMease-like_C"/>
</dbReference>
<sequence>MIYDLRIKKHLGQNFLKNKKILEEIVKIGGVSKKDIVLEVGPGHGELTGFLAQGAKTVIAIEKDKNLVPMLREKFRNNKNVEIREGDILKSKVLNLKSEYKIIANIPYYITSHFLRNTLAQKNKPSLIVLMVQLEVAKRISAKVPDMNLLALSVQAYGKVEFIRKVSAGNFSPTPKVDSAIIKISEISDKFFRKNKISEKKFFKILRKVFQQKRKMLRGTIGNKIPEEYQTNRPEELSLEDWIKIYSEIN</sequence>
<evidence type="ECO:0000256" key="5">
    <source>
        <dbReference type="ARBA" id="ARBA00022691"/>
    </source>
</evidence>
<reference evidence="10 11" key="1">
    <citation type="journal article" date="2016" name="Nat. Commun.">
        <title>Thousands of microbial genomes shed light on interconnected biogeochemical processes in an aquifer system.</title>
        <authorList>
            <person name="Anantharaman K."/>
            <person name="Brown C.T."/>
            <person name="Hug L.A."/>
            <person name="Sharon I."/>
            <person name="Castelle C.J."/>
            <person name="Probst A.J."/>
            <person name="Thomas B.C."/>
            <person name="Singh A."/>
            <person name="Wilkins M.J."/>
            <person name="Karaoz U."/>
            <person name="Brodie E.L."/>
            <person name="Williams K.H."/>
            <person name="Hubbard S.S."/>
            <person name="Banfield J.F."/>
        </authorList>
    </citation>
    <scope>NUCLEOTIDE SEQUENCE [LARGE SCALE GENOMIC DNA]</scope>
</reference>
<keyword evidence="3 7" id="KW-0489">Methyltransferase</keyword>
<dbReference type="GO" id="GO:0003723">
    <property type="term" value="F:RNA binding"/>
    <property type="evidence" value="ECO:0007669"/>
    <property type="project" value="UniProtKB-UniRule"/>
</dbReference>
<feature type="domain" description="Ribosomal RNA adenine methylase transferase N-terminal" evidence="9">
    <location>
        <begin position="21"/>
        <end position="188"/>
    </location>
</feature>
<comment type="caution">
    <text evidence="10">The sequence shown here is derived from an EMBL/GenBank/DDBJ whole genome shotgun (WGS) entry which is preliminary data.</text>
</comment>
<evidence type="ECO:0000256" key="8">
    <source>
        <dbReference type="PROSITE-ProRule" id="PRU01026"/>
    </source>
</evidence>
<dbReference type="InterPro" id="IPR020598">
    <property type="entry name" value="rRNA_Ade_methylase_Trfase_N"/>
</dbReference>
<dbReference type="EC" id="2.1.1.182" evidence="7"/>
<accession>A0A1F5Y0G5</accession>
<evidence type="ECO:0000256" key="7">
    <source>
        <dbReference type="HAMAP-Rule" id="MF_00607"/>
    </source>
</evidence>
<dbReference type="Gene3D" id="3.40.50.150">
    <property type="entry name" value="Vaccinia Virus protein VP39"/>
    <property type="match status" value="1"/>
</dbReference>
<evidence type="ECO:0000313" key="10">
    <source>
        <dbReference type="EMBL" id="OGF93582.1"/>
    </source>
</evidence>
<dbReference type="Proteomes" id="UP000178894">
    <property type="component" value="Unassembled WGS sequence"/>
</dbReference>
<evidence type="ECO:0000313" key="11">
    <source>
        <dbReference type="Proteomes" id="UP000178894"/>
    </source>
</evidence>
<dbReference type="CDD" id="cd02440">
    <property type="entry name" value="AdoMet_MTases"/>
    <property type="match status" value="1"/>
</dbReference>
<dbReference type="HAMAP" id="MF_00607">
    <property type="entry name" value="16SrRNA_methyltr_A"/>
    <property type="match status" value="1"/>
</dbReference>
<dbReference type="InterPro" id="IPR001737">
    <property type="entry name" value="KsgA/Erm"/>
</dbReference>